<evidence type="ECO:0000313" key="3">
    <source>
        <dbReference type="EMBL" id="RAM02966.1"/>
    </source>
</evidence>
<dbReference type="PANTHER" id="PTHR38032">
    <property type="entry name" value="POLYMERASE-RELATED"/>
    <property type="match status" value="1"/>
</dbReference>
<dbReference type="EMBL" id="QLNI01000009">
    <property type="protein sequence ID" value="RAM02966.1"/>
    <property type="molecule type" value="Genomic_DNA"/>
</dbReference>
<dbReference type="AlphaFoldDB" id="A0A328FFJ2"/>
<sequence length="798" mass="89243">MSEKGFRVDCFKSPADGLQRLVQNSASPYFLIIEGYVEIEKGQKTILAEAKDISPETQRLLVAAPSALPSFVNAINSAGIHACLPLPFTNEDFFLQVRLRHDEYEAGRKIKNLQKTIQRQNKQLFQIAGNLRKKETLYAAQIQQKEKEIRVLESRLKSLFGDDELERGPELKTLLEKENISFNSLGFKQAFDDLKQCVRDIFLRILSKRGQSEAFTLLERDLFDDALTPHADQLDQTIDVSEYESLAGLLTPAFLNVMVWRANREPSRASDAKQLDVLKYFTIEFSGNRIRAYIRLEKDAPETVTVYMIEQLLQKKGILFGIVEESSIEKWLYGDAGKGEKLLIAEGKQPVPPIHGEIHYYFPINFKRAGRLNPDGSMDYRDRGEVPLVEEAFMLASKILPEPGKPGLDVKGLEIPVPEPVDPAFSAGPGTRFNEEKTKIFSTTRGEPHLDVMGVVSVNKEFKVDGDVGFETGNIDFNGNVIVPGTVKEGFTVKCVSLTAKDICGAQVDLSGDLNVSRGIVDTKLIHVKGNIQAKYIHNSTINSFGDLTVQKEIVDSTIYLSGACNNERGAIINSTLSAKLGIKAGTVGNESAAPSVLTVGLDEHLIRLGDKIKSKLSMNRDMIQALASEISQMKEVDKSLHGTITENAHIQDRAQIEIRELEKKRFALNETKDIAALKSISDAILKLEKKAKNAGEKINEWFERQDQIHHDILAKELEIEALENSNRQLVEELGNLEHISNKFEPVPALNISKHIQSKTKIKAPHSNKILEKSFSRCLIREMGKDEGGMIYYVMEIN</sequence>
<gene>
    <name evidence="3" type="ORF">DO021_06095</name>
</gene>
<dbReference type="Pfam" id="PF03961">
    <property type="entry name" value="FapA"/>
    <property type="match status" value="1"/>
</dbReference>
<proteinExistence type="predicted"/>
<protein>
    <recommendedName>
        <fullName evidence="2">Flagellar Assembly Protein A N-terminal region domain-containing protein</fullName>
    </recommendedName>
</protein>
<organism evidence="3 4">
    <name type="scientific">Desulfobacter hydrogenophilus</name>
    <dbReference type="NCBI Taxonomy" id="2291"/>
    <lineage>
        <taxon>Bacteria</taxon>
        <taxon>Pseudomonadati</taxon>
        <taxon>Thermodesulfobacteriota</taxon>
        <taxon>Desulfobacteria</taxon>
        <taxon>Desulfobacterales</taxon>
        <taxon>Desulfobacteraceae</taxon>
        <taxon>Desulfobacter</taxon>
    </lineage>
</organism>
<evidence type="ECO:0000313" key="4">
    <source>
        <dbReference type="Proteomes" id="UP000248798"/>
    </source>
</evidence>
<dbReference type="Pfam" id="PF20250">
    <property type="entry name" value="FapA_N"/>
    <property type="match status" value="1"/>
</dbReference>
<name>A0A328FFJ2_9BACT</name>
<reference evidence="3 4" key="1">
    <citation type="submission" date="2018-06" db="EMBL/GenBank/DDBJ databases">
        <title>Complete Genome Sequence of Desulfobacter hydrogenophilus (DSM3380).</title>
        <authorList>
            <person name="Marietou A."/>
            <person name="Schreiber L."/>
            <person name="Marshall I."/>
            <person name="Jorgensen B."/>
        </authorList>
    </citation>
    <scope>NUCLEOTIDE SEQUENCE [LARGE SCALE GENOMIC DNA]</scope>
    <source>
        <strain evidence="3 4">DSM 3380</strain>
    </source>
</reference>
<dbReference type="InterPro" id="IPR046866">
    <property type="entry name" value="FapA_N"/>
</dbReference>
<dbReference type="PANTHER" id="PTHR38032:SF1">
    <property type="entry name" value="RNA-BINDING PROTEIN KHPB N-TERMINAL DOMAIN-CONTAINING PROTEIN"/>
    <property type="match status" value="1"/>
</dbReference>
<dbReference type="Proteomes" id="UP000248798">
    <property type="component" value="Unassembled WGS sequence"/>
</dbReference>
<keyword evidence="1" id="KW-0175">Coiled coil</keyword>
<feature type="domain" description="Flagellar Assembly Protein A N-terminal region" evidence="2">
    <location>
        <begin position="282"/>
        <end position="450"/>
    </location>
</feature>
<accession>A0A328FFJ2</accession>
<evidence type="ECO:0000259" key="2">
    <source>
        <dbReference type="Pfam" id="PF20250"/>
    </source>
</evidence>
<dbReference type="InterPro" id="IPR005646">
    <property type="entry name" value="FapA"/>
</dbReference>
<feature type="coiled-coil region" evidence="1">
    <location>
        <begin position="652"/>
        <end position="740"/>
    </location>
</feature>
<dbReference type="InterPro" id="IPR046865">
    <property type="entry name" value="FapA_b_solenoid"/>
</dbReference>
<comment type="caution">
    <text evidence="3">The sequence shown here is derived from an EMBL/GenBank/DDBJ whole genome shotgun (WGS) entry which is preliminary data.</text>
</comment>
<evidence type="ECO:0000256" key="1">
    <source>
        <dbReference type="SAM" id="Coils"/>
    </source>
</evidence>